<keyword evidence="10" id="KW-1185">Reference proteome</keyword>
<dbReference type="SUPFAM" id="SSF55781">
    <property type="entry name" value="GAF domain-like"/>
    <property type="match status" value="1"/>
</dbReference>
<sequence length="979" mass="105695">MNRRDIIANGGANGALLGSIDWAKTPLGPMDRWPASAAAAVELMVASGFPLGMVLGPDRSNALFLYNDAFIPFLGQKHPHAMGRRARDVWSEIWDFVEWALRQVWQTGRPVTGKDLLLRVERCEQPEEIHASISFSPIWGDDTVWGALICCIETTRGVIGERRERALRVIAHGLSEARTENDLYGRMGAVLLPLVKDVAFAALYVLDPEERRASRRVVVGLVADAPELPSEIDLSADADDAWGLGQAVRERRLRLVPSPAVRLSAAAALAEPPRTAAIVPVTCSPQASPVGVLIAGLSPVQAFDDAYATFVRRIAKEIGTALTGVRSLDHAHLRAAALAEFERERTRFLAEITHEFRTLVTLLIGPVEDLLDEVEPLSPAQRTQLQGVRRSAYRVLRYVTALLSFTRVDAGRAAVSFEPTDLAGLTREIARAFEPAAARAGLPLRIDCPPTSEPVLVARDMWEQIVLNLLANALKFTFTGEIEISLRIVAERALLTVRDTGTGIPAEALPHVFERFYRVPNARARSHEGVGIGLALVKSLVELHAGSIQVCSTLGKGTTFTVEIPRGIAASAVRLRDSPAPEAVAQSVAPFVEDALGWLAEEAPAEAAHAVEGPHEARRGRVLIAEDNSEMRAYLTRLLGLAHDVEVVPDGAAALALARARPPDLVLSDVAMPHGNGLDVVRALRADPATREIPIVLISARGGEDATIGALGAGADDYLVKPFSGRELRARVRTHLELARARREGAESRLKDVFLGLASHELRTPLTGLKLNVQLCQRELAAQGSPLATRLAGLHRSIDRMTRLVNDMLSVSAITEGKLTIHTTRCDLGQICRDAANELIQVSHRALVLDLPDAPVPVVADADRLGQVVANLLSNAIKYSAPDRPVKLTLRVEGHEEGIVRVEDAGPGIPVDALPHIFDRFYRVPTIGVQSGSYVGLGLGLFLAKAIVEQHRGRIWVESAVGKGSTFAFAIPLAGAMGR</sequence>
<dbReference type="Pfam" id="PF13185">
    <property type="entry name" value="GAF_2"/>
    <property type="match status" value="1"/>
</dbReference>
<comment type="catalytic activity">
    <reaction evidence="1">
        <text>ATP + protein L-histidine = ADP + protein N-phospho-L-histidine.</text>
        <dbReference type="EC" id="2.7.13.3"/>
    </reaction>
</comment>
<dbReference type="Gene3D" id="3.40.50.2300">
    <property type="match status" value="1"/>
</dbReference>
<dbReference type="InterPro" id="IPR003661">
    <property type="entry name" value="HisK_dim/P_dom"/>
</dbReference>
<dbReference type="PROSITE" id="PS50110">
    <property type="entry name" value="RESPONSE_REGULATORY"/>
    <property type="match status" value="1"/>
</dbReference>
<dbReference type="RefSeq" id="WP_271920940.1">
    <property type="nucleotide sequence ID" value="NZ_JAQNDO010000001.1"/>
</dbReference>
<dbReference type="EMBL" id="JAQNDO010000001">
    <property type="protein sequence ID" value="MDC0744435.1"/>
    <property type="molecule type" value="Genomic_DNA"/>
</dbReference>
<name>A0ABT5ERI3_9BACT</name>
<dbReference type="Gene3D" id="3.30.565.10">
    <property type="entry name" value="Histidine kinase-like ATPase, C-terminal domain"/>
    <property type="match status" value="2"/>
</dbReference>
<dbReference type="CDD" id="cd16922">
    <property type="entry name" value="HATPase_EvgS-ArcB-TorS-like"/>
    <property type="match status" value="1"/>
</dbReference>
<evidence type="ECO:0000256" key="4">
    <source>
        <dbReference type="ARBA" id="ARBA00022679"/>
    </source>
</evidence>
<organism evidence="9 10">
    <name type="scientific">Polyangium mundeleinium</name>
    <dbReference type="NCBI Taxonomy" id="2995306"/>
    <lineage>
        <taxon>Bacteria</taxon>
        <taxon>Pseudomonadati</taxon>
        <taxon>Myxococcota</taxon>
        <taxon>Polyangia</taxon>
        <taxon>Polyangiales</taxon>
        <taxon>Polyangiaceae</taxon>
        <taxon>Polyangium</taxon>
    </lineage>
</organism>
<dbReference type="InterPro" id="IPR036097">
    <property type="entry name" value="HisK_dim/P_sf"/>
</dbReference>
<dbReference type="SUPFAM" id="SSF52172">
    <property type="entry name" value="CheY-like"/>
    <property type="match status" value="1"/>
</dbReference>
<feature type="domain" description="Response regulatory" evidence="8">
    <location>
        <begin position="621"/>
        <end position="736"/>
    </location>
</feature>
<evidence type="ECO:0000256" key="3">
    <source>
        <dbReference type="ARBA" id="ARBA00022553"/>
    </source>
</evidence>
<reference evidence="9 10" key="1">
    <citation type="submission" date="2022-11" db="EMBL/GenBank/DDBJ databases">
        <title>Minimal conservation of predation-associated metabolite biosynthetic gene clusters underscores biosynthetic potential of Myxococcota including descriptions for ten novel species: Archangium lansinium sp. nov., Myxococcus landrumus sp. nov., Nannocystis bai.</title>
        <authorList>
            <person name="Ahearne A."/>
            <person name="Stevens C."/>
            <person name="Dowd S."/>
        </authorList>
    </citation>
    <scope>NUCLEOTIDE SEQUENCE [LARGE SCALE GENOMIC DNA]</scope>
    <source>
        <strain evidence="9 10">RJM3</strain>
    </source>
</reference>
<dbReference type="Pfam" id="PF00512">
    <property type="entry name" value="HisKA"/>
    <property type="match status" value="2"/>
</dbReference>
<feature type="domain" description="Histidine kinase" evidence="7">
    <location>
        <begin position="351"/>
        <end position="568"/>
    </location>
</feature>
<dbReference type="GO" id="GO:0005524">
    <property type="term" value="F:ATP binding"/>
    <property type="evidence" value="ECO:0007669"/>
    <property type="project" value="UniProtKB-KW"/>
</dbReference>
<dbReference type="EC" id="2.7.13.3" evidence="2"/>
<evidence type="ECO:0000259" key="8">
    <source>
        <dbReference type="PROSITE" id="PS50110"/>
    </source>
</evidence>
<feature type="domain" description="Histidine kinase" evidence="7">
    <location>
        <begin position="757"/>
        <end position="975"/>
    </location>
</feature>
<protein>
    <recommendedName>
        <fullName evidence="2">histidine kinase</fullName>
        <ecNumber evidence="2">2.7.13.3</ecNumber>
    </recommendedName>
</protein>
<dbReference type="Pfam" id="PF00072">
    <property type="entry name" value="Response_reg"/>
    <property type="match status" value="1"/>
</dbReference>
<dbReference type="Pfam" id="PF02518">
    <property type="entry name" value="HATPase_c"/>
    <property type="match status" value="2"/>
</dbReference>
<dbReference type="CDD" id="cd00075">
    <property type="entry name" value="HATPase"/>
    <property type="match status" value="1"/>
</dbReference>
<dbReference type="InterPro" id="IPR036890">
    <property type="entry name" value="HATPase_C_sf"/>
</dbReference>
<evidence type="ECO:0000259" key="7">
    <source>
        <dbReference type="PROSITE" id="PS50109"/>
    </source>
</evidence>
<proteinExistence type="predicted"/>
<keyword evidence="4" id="KW-0808">Transferase</keyword>
<dbReference type="InterPro" id="IPR003018">
    <property type="entry name" value="GAF"/>
</dbReference>
<dbReference type="InterPro" id="IPR001789">
    <property type="entry name" value="Sig_transdc_resp-reg_receiver"/>
</dbReference>
<keyword evidence="3 6" id="KW-0597">Phosphoprotein</keyword>
<dbReference type="Gene3D" id="3.30.450.40">
    <property type="match status" value="1"/>
</dbReference>
<dbReference type="InterPro" id="IPR029016">
    <property type="entry name" value="GAF-like_dom_sf"/>
</dbReference>
<dbReference type="SMART" id="SM00387">
    <property type="entry name" value="HATPase_c"/>
    <property type="match status" value="2"/>
</dbReference>
<evidence type="ECO:0000256" key="1">
    <source>
        <dbReference type="ARBA" id="ARBA00000085"/>
    </source>
</evidence>
<dbReference type="InterPro" id="IPR004358">
    <property type="entry name" value="Sig_transdc_His_kin-like_C"/>
</dbReference>
<evidence type="ECO:0000313" key="9">
    <source>
        <dbReference type="EMBL" id="MDC0744435.1"/>
    </source>
</evidence>
<comment type="caution">
    <text evidence="9">The sequence shown here is derived from an EMBL/GenBank/DDBJ whole genome shotgun (WGS) entry which is preliminary data.</text>
</comment>
<dbReference type="InterPro" id="IPR003594">
    <property type="entry name" value="HATPase_dom"/>
</dbReference>
<dbReference type="SMART" id="SM00448">
    <property type="entry name" value="REC"/>
    <property type="match status" value="1"/>
</dbReference>
<evidence type="ECO:0000256" key="5">
    <source>
        <dbReference type="ARBA" id="ARBA00022777"/>
    </source>
</evidence>
<dbReference type="SUPFAM" id="SSF55874">
    <property type="entry name" value="ATPase domain of HSP90 chaperone/DNA topoisomerase II/histidine kinase"/>
    <property type="match status" value="2"/>
</dbReference>
<keyword evidence="9" id="KW-0547">Nucleotide-binding</keyword>
<evidence type="ECO:0000256" key="6">
    <source>
        <dbReference type="PROSITE-ProRule" id="PRU00169"/>
    </source>
</evidence>
<evidence type="ECO:0000313" key="10">
    <source>
        <dbReference type="Proteomes" id="UP001221411"/>
    </source>
</evidence>
<dbReference type="PANTHER" id="PTHR43547:SF2">
    <property type="entry name" value="HYBRID SIGNAL TRANSDUCTION HISTIDINE KINASE C"/>
    <property type="match status" value="1"/>
</dbReference>
<dbReference type="PANTHER" id="PTHR43547">
    <property type="entry name" value="TWO-COMPONENT HISTIDINE KINASE"/>
    <property type="match status" value="1"/>
</dbReference>
<evidence type="ECO:0000256" key="2">
    <source>
        <dbReference type="ARBA" id="ARBA00012438"/>
    </source>
</evidence>
<keyword evidence="9" id="KW-0067">ATP-binding</keyword>
<dbReference type="InterPro" id="IPR005467">
    <property type="entry name" value="His_kinase_dom"/>
</dbReference>
<dbReference type="SUPFAM" id="SSF47384">
    <property type="entry name" value="Homodimeric domain of signal transducing histidine kinase"/>
    <property type="match status" value="2"/>
</dbReference>
<dbReference type="Proteomes" id="UP001221411">
    <property type="component" value="Unassembled WGS sequence"/>
</dbReference>
<dbReference type="Gene3D" id="3.30.450.20">
    <property type="entry name" value="PAS domain"/>
    <property type="match status" value="1"/>
</dbReference>
<dbReference type="Gene3D" id="1.10.287.130">
    <property type="match status" value="2"/>
</dbReference>
<dbReference type="PRINTS" id="PR00344">
    <property type="entry name" value="BCTRLSENSOR"/>
</dbReference>
<accession>A0ABT5ERI3</accession>
<gene>
    <name evidence="9" type="ORF">POL67_24095</name>
</gene>
<dbReference type="SMART" id="SM00388">
    <property type="entry name" value="HisKA"/>
    <property type="match status" value="2"/>
</dbReference>
<keyword evidence="5" id="KW-0418">Kinase</keyword>
<dbReference type="CDD" id="cd00082">
    <property type="entry name" value="HisKA"/>
    <property type="match status" value="2"/>
</dbReference>
<dbReference type="PROSITE" id="PS50109">
    <property type="entry name" value="HIS_KIN"/>
    <property type="match status" value="2"/>
</dbReference>
<feature type="modified residue" description="4-aspartylphosphate" evidence="6">
    <location>
        <position position="669"/>
    </location>
</feature>
<dbReference type="InterPro" id="IPR011006">
    <property type="entry name" value="CheY-like_superfamily"/>
</dbReference>